<sequence>MENSPEGTDEDTAAAEIRILLRCARQGSLATLDTDAGHPYVSLVLVATASDGAPVMLLSSLARHTRNLLQDARVSLLLTQGAGGNPLVRSRVTLVGRIAADNEPEDLERFLLRQPEAAGYAGFGDFRLFRLEPESAHLVAGFGRIETVAAGRFMMAGPVAAAAVRGEKGAVAHMNADHRDALALYAEAFLDAPGGGQWQMDGFDRDGMEISSEGRVRYLPFPAPIDGPGDLRRTLVAMADRARLLTGGRTTA</sequence>
<dbReference type="PANTHER" id="PTHR13343">
    <property type="entry name" value="CREG1 PROTEIN"/>
    <property type="match status" value="1"/>
</dbReference>
<proteinExistence type="predicted"/>
<gene>
    <name evidence="3" type="ORF">SCD90_00860</name>
</gene>
<dbReference type="Proteomes" id="UP001274321">
    <property type="component" value="Unassembled WGS sequence"/>
</dbReference>
<dbReference type="InterPro" id="IPR019595">
    <property type="entry name" value="DUF2470"/>
</dbReference>
<dbReference type="Gene3D" id="3.20.180.10">
    <property type="entry name" value="PNP-oxidase-like"/>
    <property type="match status" value="1"/>
</dbReference>
<comment type="caution">
    <text evidence="3">The sequence shown here is derived from an EMBL/GenBank/DDBJ whole genome shotgun (WGS) entry which is preliminary data.</text>
</comment>
<feature type="domain" description="DUF2470" evidence="2">
    <location>
        <begin position="168"/>
        <end position="238"/>
    </location>
</feature>
<dbReference type="PANTHER" id="PTHR13343:SF17">
    <property type="entry name" value="CELLULAR REPRESSOR OF E1A-STIMULATED GENES, ISOFORM A"/>
    <property type="match status" value="1"/>
</dbReference>
<accession>A0ABU4RID8</accession>
<evidence type="ECO:0000259" key="1">
    <source>
        <dbReference type="Pfam" id="PF01243"/>
    </source>
</evidence>
<evidence type="ECO:0000313" key="4">
    <source>
        <dbReference type="Proteomes" id="UP001274321"/>
    </source>
</evidence>
<organism evidence="3 4">
    <name type="scientific">Terrihabitans rhizophilus</name>
    <dbReference type="NCBI Taxonomy" id="3092662"/>
    <lineage>
        <taxon>Bacteria</taxon>
        <taxon>Pseudomonadati</taxon>
        <taxon>Pseudomonadota</taxon>
        <taxon>Alphaproteobacteria</taxon>
        <taxon>Hyphomicrobiales</taxon>
        <taxon>Terrihabitans</taxon>
    </lineage>
</organism>
<dbReference type="SUPFAM" id="SSF50475">
    <property type="entry name" value="FMN-binding split barrel"/>
    <property type="match status" value="1"/>
</dbReference>
<evidence type="ECO:0000259" key="2">
    <source>
        <dbReference type="Pfam" id="PF10615"/>
    </source>
</evidence>
<dbReference type="EMBL" id="JAXAFJ010000001">
    <property type="protein sequence ID" value="MDX6804599.1"/>
    <property type="molecule type" value="Genomic_DNA"/>
</dbReference>
<name>A0ABU4RID8_9HYPH</name>
<dbReference type="InterPro" id="IPR011576">
    <property type="entry name" value="Pyridox_Oxase_N"/>
</dbReference>
<feature type="domain" description="Pyridoxamine 5'-phosphate oxidase N-terminal" evidence="1">
    <location>
        <begin position="15"/>
        <end position="139"/>
    </location>
</feature>
<dbReference type="Gene3D" id="2.30.110.10">
    <property type="entry name" value="Electron Transport, Fmn-binding Protein, Chain A"/>
    <property type="match status" value="1"/>
</dbReference>
<dbReference type="InterPro" id="IPR037119">
    <property type="entry name" value="Haem_oxidase_HugZ-like_sf"/>
</dbReference>
<dbReference type="RefSeq" id="WP_319842724.1">
    <property type="nucleotide sequence ID" value="NZ_JAXAFJ010000001.1"/>
</dbReference>
<keyword evidence="4" id="KW-1185">Reference proteome</keyword>
<evidence type="ECO:0000313" key="3">
    <source>
        <dbReference type="EMBL" id="MDX6804599.1"/>
    </source>
</evidence>
<dbReference type="InterPro" id="IPR012349">
    <property type="entry name" value="Split_barrel_FMN-bd"/>
</dbReference>
<protein>
    <submittedName>
        <fullName evidence="3">DUF2470 domain-containing protein</fullName>
    </submittedName>
</protein>
<dbReference type="Pfam" id="PF10615">
    <property type="entry name" value="DUF2470"/>
    <property type="match status" value="1"/>
</dbReference>
<reference evidence="3 4" key="1">
    <citation type="submission" date="2023-11" db="EMBL/GenBank/DDBJ databases">
        <authorList>
            <person name="Bao R."/>
        </authorList>
    </citation>
    <scope>NUCLEOTIDE SEQUENCE [LARGE SCALE GENOMIC DNA]</scope>
    <source>
        <strain evidence="3 4">PJ23</strain>
    </source>
</reference>
<dbReference type="Pfam" id="PF01243">
    <property type="entry name" value="PNPOx_N"/>
    <property type="match status" value="1"/>
</dbReference>